<feature type="compositionally biased region" description="Basic residues" evidence="1">
    <location>
        <begin position="326"/>
        <end position="335"/>
    </location>
</feature>
<dbReference type="GeneID" id="19185922"/>
<feature type="compositionally biased region" description="Low complexity" evidence="1">
    <location>
        <begin position="38"/>
        <end position="50"/>
    </location>
</feature>
<feature type="compositionally biased region" description="Basic and acidic residues" evidence="1">
    <location>
        <begin position="259"/>
        <end position="271"/>
    </location>
</feature>
<proteinExistence type="predicted"/>
<dbReference type="eggNOG" id="ENOG502SC34">
    <property type="taxonomic scope" value="Eukaryota"/>
</dbReference>
<accession>W9X8V1</accession>
<evidence type="ECO:0000313" key="2">
    <source>
        <dbReference type="EMBL" id="EXJ76678.1"/>
    </source>
</evidence>
<dbReference type="OrthoDB" id="427960at2759"/>
<feature type="compositionally biased region" description="Polar residues" evidence="1">
    <location>
        <begin position="140"/>
        <end position="151"/>
    </location>
</feature>
<feature type="region of interest" description="Disordered" evidence="1">
    <location>
        <begin position="38"/>
        <end position="90"/>
    </location>
</feature>
<dbReference type="RefSeq" id="XP_007739995.1">
    <property type="nucleotide sequence ID" value="XM_007741805.1"/>
</dbReference>
<protein>
    <submittedName>
        <fullName evidence="2">Uncharacterized protein</fullName>
    </submittedName>
</protein>
<evidence type="ECO:0000256" key="1">
    <source>
        <dbReference type="SAM" id="MobiDB-lite"/>
    </source>
</evidence>
<feature type="compositionally biased region" description="Polar residues" evidence="1">
    <location>
        <begin position="178"/>
        <end position="190"/>
    </location>
</feature>
<organism evidence="2 3">
    <name type="scientific">Cladophialophora psammophila CBS 110553</name>
    <dbReference type="NCBI Taxonomy" id="1182543"/>
    <lineage>
        <taxon>Eukaryota</taxon>
        <taxon>Fungi</taxon>
        <taxon>Dikarya</taxon>
        <taxon>Ascomycota</taxon>
        <taxon>Pezizomycotina</taxon>
        <taxon>Eurotiomycetes</taxon>
        <taxon>Chaetothyriomycetidae</taxon>
        <taxon>Chaetothyriales</taxon>
        <taxon>Herpotrichiellaceae</taxon>
        <taxon>Cladophialophora</taxon>
    </lineage>
</organism>
<gene>
    <name evidence="2" type="ORF">A1O5_01186</name>
</gene>
<feature type="region of interest" description="Disordered" evidence="1">
    <location>
        <begin position="1"/>
        <end position="26"/>
    </location>
</feature>
<feature type="compositionally biased region" description="Low complexity" evidence="1">
    <location>
        <begin position="67"/>
        <end position="81"/>
    </location>
</feature>
<feature type="compositionally biased region" description="Polar residues" evidence="1">
    <location>
        <begin position="12"/>
        <end position="26"/>
    </location>
</feature>
<feature type="region of interest" description="Disordered" evidence="1">
    <location>
        <begin position="129"/>
        <end position="335"/>
    </location>
</feature>
<sequence>MAGFSTPAPNARTPSQEQPKQMSSRLLNMKFMQRAAAATSSATSTLASSTVQTPATEPLAKRRRIDTTTSSPAASSPGTPSNGFAYSGLSTPIASQNAGLGIAPRDGTSTFTRFEGADTEWVLDLKMKFPGDNRAKPSSENDANTKNQGFNASKLRFGVLNGWAEEDEEERAEGEDIWNNNQPSGRQTFGSFDKKRKRRAHTRQDQGLDDNDDQRLSPASDSDADEDSESDMSDSSNRLTSRQRRCPTKSTMEIDSDEEMHRVRIAIEQKHRSMKGVGNLARTVTGSVSANASLSGSGLAHDGEKGGSKRKRKQGSSSHQSTNRANRNKKARKTM</sequence>
<evidence type="ECO:0000313" key="3">
    <source>
        <dbReference type="Proteomes" id="UP000019471"/>
    </source>
</evidence>
<reference evidence="2 3" key="1">
    <citation type="submission" date="2013-03" db="EMBL/GenBank/DDBJ databases">
        <title>The Genome Sequence of Cladophialophora psammophila CBS 110553.</title>
        <authorList>
            <consortium name="The Broad Institute Genomics Platform"/>
            <person name="Cuomo C."/>
            <person name="de Hoog S."/>
            <person name="Gorbushina A."/>
            <person name="Walker B."/>
            <person name="Young S.K."/>
            <person name="Zeng Q."/>
            <person name="Gargeya S."/>
            <person name="Fitzgerald M."/>
            <person name="Haas B."/>
            <person name="Abouelleil A."/>
            <person name="Allen A.W."/>
            <person name="Alvarado L."/>
            <person name="Arachchi H.M."/>
            <person name="Berlin A.M."/>
            <person name="Chapman S.B."/>
            <person name="Gainer-Dewar J."/>
            <person name="Goldberg J."/>
            <person name="Griggs A."/>
            <person name="Gujja S."/>
            <person name="Hansen M."/>
            <person name="Howarth C."/>
            <person name="Imamovic A."/>
            <person name="Ireland A."/>
            <person name="Larimer J."/>
            <person name="McCowan C."/>
            <person name="Murphy C."/>
            <person name="Pearson M."/>
            <person name="Poon T.W."/>
            <person name="Priest M."/>
            <person name="Roberts A."/>
            <person name="Saif S."/>
            <person name="Shea T."/>
            <person name="Sisk P."/>
            <person name="Sykes S."/>
            <person name="Wortman J."/>
            <person name="Nusbaum C."/>
            <person name="Birren B."/>
        </authorList>
    </citation>
    <scope>NUCLEOTIDE SEQUENCE [LARGE SCALE GENOMIC DNA]</scope>
    <source>
        <strain evidence="2 3">CBS 110553</strain>
    </source>
</reference>
<feature type="compositionally biased region" description="Acidic residues" evidence="1">
    <location>
        <begin position="164"/>
        <end position="176"/>
    </location>
</feature>
<name>W9X8V1_9EURO</name>
<feature type="compositionally biased region" description="Acidic residues" evidence="1">
    <location>
        <begin position="222"/>
        <end position="232"/>
    </location>
</feature>
<dbReference type="STRING" id="1182543.W9X8V1"/>
<keyword evidence="3" id="KW-1185">Reference proteome</keyword>
<dbReference type="AlphaFoldDB" id="W9X8V1"/>
<dbReference type="EMBL" id="AMGX01000001">
    <property type="protein sequence ID" value="EXJ76678.1"/>
    <property type="molecule type" value="Genomic_DNA"/>
</dbReference>
<dbReference type="Proteomes" id="UP000019471">
    <property type="component" value="Unassembled WGS sequence"/>
</dbReference>
<dbReference type="HOGENOM" id="CLU_043296_1_0_1"/>
<comment type="caution">
    <text evidence="2">The sequence shown here is derived from an EMBL/GenBank/DDBJ whole genome shotgun (WGS) entry which is preliminary data.</text>
</comment>
<feature type="compositionally biased region" description="Low complexity" evidence="1">
    <location>
        <begin position="286"/>
        <end position="300"/>
    </location>
</feature>
<feature type="compositionally biased region" description="Basic and acidic residues" evidence="1">
    <location>
        <begin position="129"/>
        <end position="139"/>
    </location>
</feature>